<keyword evidence="1" id="KW-1133">Transmembrane helix</keyword>
<feature type="transmembrane region" description="Helical" evidence="1">
    <location>
        <begin position="527"/>
        <end position="547"/>
    </location>
</feature>
<dbReference type="Pfam" id="PF23357">
    <property type="entry name" value="DUF7088"/>
    <property type="match status" value="1"/>
</dbReference>
<reference evidence="4" key="1">
    <citation type="submission" date="2020-10" db="EMBL/GenBank/DDBJ databases">
        <authorList>
            <person name="Gilroy R."/>
        </authorList>
    </citation>
    <scope>NUCLEOTIDE SEQUENCE</scope>
    <source>
        <strain evidence="4">G3-3990</strain>
    </source>
</reference>
<dbReference type="InterPro" id="IPR019863">
    <property type="entry name" value="Motility-assoc_ABC-rel_GldG"/>
</dbReference>
<reference evidence="4" key="2">
    <citation type="journal article" date="2021" name="PeerJ">
        <title>Extensive microbial diversity within the chicken gut microbiome revealed by metagenomics and culture.</title>
        <authorList>
            <person name="Gilroy R."/>
            <person name="Ravi A."/>
            <person name="Getino M."/>
            <person name="Pursley I."/>
            <person name="Horton D.L."/>
            <person name="Alikhan N.F."/>
            <person name="Baker D."/>
            <person name="Gharbi K."/>
            <person name="Hall N."/>
            <person name="Watson M."/>
            <person name="Adriaenssens E.M."/>
            <person name="Foster-Nyarko E."/>
            <person name="Jarju S."/>
            <person name="Secka A."/>
            <person name="Antonio M."/>
            <person name="Oren A."/>
            <person name="Chaudhuri R.R."/>
            <person name="La Ragione R."/>
            <person name="Hildebrand F."/>
            <person name="Pallen M.J."/>
        </authorList>
    </citation>
    <scope>NUCLEOTIDE SEQUENCE</scope>
    <source>
        <strain evidence="4">G3-3990</strain>
    </source>
</reference>
<evidence type="ECO:0000259" key="2">
    <source>
        <dbReference type="Pfam" id="PF09822"/>
    </source>
</evidence>
<proteinExistence type="predicted"/>
<dbReference type="InterPro" id="IPR019196">
    <property type="entry name" value="ABC_transp_unknown"/>
</dbReference>
<evidence type="ECO:0000259" key="3">
    <source>
        <dbReference type="Pfam" id="PF23357"/>
    </source>
</evidence>
<keyword evidence="1" id="KW-0472">Membrane</keyword>
<comment type="caution">
    <text evidence="4">The sequence shown here is derived from an EMBL/GenBank/DDBJ whole genome shotgun (WGS) entry which is preliminary data.</text>
</comment>
<dbReference type="EMBL" id="JADIMG010000084">
    <property type="protein sequence ID" value="MBO8460411.1"/>
    <property type="molecule type" value="Genomic_DNA"/>
</dbReference>
<evidence type="ECO:0000313" key="5">
    <source>
        <dbReference type="Proteomes" id="UP000823641"/>
    </source>
</evidence>
<dbReference type="NCBIfam" id="TIGR03521">
    <property type="entry name" value="GldG"/>
    <property type="match status" value="1"/>
</dbReference>
<dbReference type="AlphaFoldDB" id="A0A9D9N4P3"/>
<keyword evidence="1" id="KW-0812">Transmembrane</keyword>
<accession>A0A9D9N4P3</accession>
<evidence type="ECO:0000256" key="1">
    <source>
        <dbReference type="SAM" id="Phobius"/>
    </source>
</evidence>
<feature type="domain" description="DUF7088" evidence="3">
    <location>
        <begin position="34"/>
        <end position="143"/>
    </location>
</feature>
<feature type="domain" description="ABC-type uncharacterised transport system" evidence="2">
    <location>
        <begin position="191"/>
        <end position="490"/>
    </location>
</feature>
<dbReference type="Pfam" id="PF09822">
    <property type="entry name" value="ABC_transp_aux"/>
    <property type="match status" value="1"/>
</dbReference>
<sequence>MKFLKKYSLLIGCLIVVLLNILSANLFFRIDLTSDKRHSVSQPTKQLMAGLNQEVDVTIYLDGEMNSGFLRLKRSVAELLDELSIYAPEGINYSFTNPTSLPQEEQKRLMQLFAENGISPTTIYERNRDGKSVQRLLFPWLRISYGDKQQWVSLLKNIKGNSGEENLNISIESLEFQLTDAIRLLTQKEIQKIAFIEGHGELSDYNTWDISLALSRYFQIDRGVLGTDASVLDDYKAIIIAAPIQPFSENDKYIIDQYIMRGGRVLWLIDGVRLDENSLSTTGMSPTIPMDVNLTDMLFRYGVRVNPMIVQDQQCLLVPVNVASEGEPAHFEPMPWYFAPLLLTSPNHPVSRNLPQVTGTFVSCLDMVGENENLRRDVLLATSNATHIISAPAAINVEEIELTPDYFNLAYVPVAVALDGVFPSLFAHRLMPQNITNAPAKLKESVPTKQIVMASGSFISNDIQDGQPLPVGYDRYTQTQFGNRDFFINALLYLTDDQGWINLRNKQLKIRLINKNIATNMRLPLQLINVGLPLLFLAIFGVVFFVIRRRVYTHR</sequence>
<name>A0A9D9N4P3_9BACT</name>
<protein>
    <submittedName>
        <fullName evidence="4">Gliding motility-associated ABC transporter substrate-binding protein GldG</fullName>
    </submittedName>
</protein>
<gene>
    <name evidence="4" type="primary">gldG</name>
    <name evidence="4" type="ORF">IAA73_08785</name>
</gene>
<dbReference type="InterPro" id="IPR055396">
    <property type="entry name" value="DUF7088"/>
</dbReference>
<organism evidence="4 5">
    <name type="scientific">Candidatus Gallipaludibacter merdavium</name>
    <dbReference type="NCBI Taxonomy" id="2840839"/>
    <lineage>
        <taxon>Bacteria</taxon>
        <taxon>Pseudomonadati</taxon>
        <taxon>Bacteroidota</taxon>
        <taxon>Bacteroidia</taxon>
        <taxon>Bacteroidales</taxon>
        <taxon>Candidatus Gallipaludibacter</taxon>
    </lineage>
</organism>
<dbReference type="Proteomes" id="UP000823641">
    <property type="component" value="Unassembled WGS sequence"/>
</dbReference>
<evidence type="ECO:0000313" key="4">
    <source>
        <dbReference type="EMBL" id="MBO8460411.1"/>
    </source>
</evidence>